<dbReference type="AlphaFoldDB" id="A0A5P9P094"/>
<sequence length="219" mass="23302">MTFSLCATVDGRHGAAVATKAIGVGSTAPFVCRHGAVCTQAMTNTPIGVRATRRLADGDPIDDAVAALLEDDPDAPLRQVHGVDHTGTTVAVTGDACETWAGDREGEGYTVAGNMLVDEGVLEAVADAFETSADRPLDERLLVALRAGEDTGGDKRREHAQSAALSVFDPDEPRLEHDLRVDEHDDAVTELERLHDIASTTGADWAERFPAVDIQRHPE</sequence>
<dbReference type="InterPro" id="IPR029055">
    <property type="entry name" value="Ntn_hydrolases_N"/>
</dbReference>
<dbReference type="EMBL" id="CP045488">
    <property type="protein sequence ID" value="QFU81497.1"/>
    <property type="molecule type" value="Genomic_DNA"/>
</dbReference>
<dbReference type="SUPFAM" id="SSF56235">
    <property type="entry name" value="N-terminal nucleophile aminohydrolases (Ntn hydrolases)"/>
    <property type="match status" value="1"/>
</dbReference>
<accession>A0A5P9P094</accession>
<keyword evidence="2" id="KW-1185">Reference proteome</keyword>
<protein>
    <submittedName>
        <fullName evidence="1">DUF1028 domain-containing protein</fullName>
    </submittedName>
</protein>
<evidence type="ECO:0000313" key="1">
    <source>
        <dbReference type="EMBL" id="QFU81497.1"/>
    </source>
</evidence>
<proteinExistence type="predicted"/>
<evidence type="ECO:0000313" key="2">
    <source>
        <dbReference type="Proteomes" id="UP000326170"/>
    </source>
</evidence>
<organism evidence="1 2">
    <name type="scientific">Natronorubrum aibiense</name>
    <dbReference type="NCBI Taxonomy" id="348826"/>
    <lineage>
        <taxon>Archaea</taxon>
        <taxon>Methanobacteriati</taxon>
        <taxon>Methanobacteriota</taxon>
        <taxon>Stenosarchaea group</taxon>
        <taxon>Halobacteria</taxon>
        <taxon>Halobacteriales</taxon>
        <taxon>Natrialbaceae</taxon>
        <taxon>Natronorubrum</taxon>
    </lineage>
</organism>
<dbReference type="KEGG" id="nas:GCU68_02435"/>
<dbReference type="PANTHER" id="PTHR39328">
    <property type="entry name" value="BLL2871 PROTEIN"/>
    <property type="match status" value="1"/>
</dbReference>
<dbReference type="RefSeq" id="WP_152938878.1">
    <property type="nucleotide sequence ID" value="NZ_CP045488.1"/>
</dbReference>
<dbReference type="PANTHER" id="PTHR39328:SF1">
    <property type="entry name" value="BLL2871 PROTEIN"/>
    <property type="match status" value="1"/>
</dbReference>
<reference evidence="1 2" key="1">
    <citation type="journal article" date="2007" name="Int. J. Syst. Evol. Microbiol.">
        <title>Natronorubrum sulfidifaciens sp. nov., an extremely haloalkaliphilic archaeon isolated from Aiding salt lake in Xin-Jiang, China.</title>
        <authorList>
            <person name="Cui H.L."/>
            <person name="Tohty D."/>
            <person name="Liu H.C."/>
            <person name="Liu S.J."/>
            <person name="Oren A."/>
            <person name="Zhou P.J."/>
        </authorList>
    </citation>
    <scope>NUCLEOTIDE SEQUENCE [LARGE SCALE GENOMIC DNA]</scope>
    <source>
        <strain evidence="1 2">7-3</strain>
    </source>
</reference>
<gene>
    <name evidence="1" type="ORF">GCU68_02435</name>
</gene>
<dbReference type="OrthoDB" id="311454at2157"/>
<dbReference type="Proteomes" id="UP000326170">
    <property type="component" value="Chromosome"/>
</dbReference>
<name>A0A5P9P094_9EURY</name>
<dbReference type="GeneID" id="42299871"/>
<dbReference type="Gene3D" id="3.60.20.10">
    <property type="entry name" value="Glutamine Phosphoribosylpyrophosphate, subunit 1, domain 1"/>
    <property type="match status" value="1"/>
</dbReference>
<dbReference type="Pfam" id="PF06267">
    <property type="entry name" value="DUF1028"/>
    <property type="match status" value="1"/>
</dbReference>
<dbReference type="InterPro" id="IPR010430">
    <property type="entry name" value="DUF1028"/>
</dbReference>